<reference evidence="2" key="1">
    <citation type="submission" date="2023-07" db="EMBL/GenBank/DDBJ databases">
        <title>A collection of bacterial strains from the Burkholderia cepacia Research Laboratory and Repository.</title>
        <authorList>
            <person name="Lipuma J."/>
            <person name="Spilker T."/>
            <person name="Caverly L."/>
        </authorList>
    </citation>
    <scope>NUCLEOTIDE SEQUENCE</scope>
    <source>
        <strain evidence="2">AU45194</strain>
    </source>
</reference>
<comment type="caution">
    <text evidence="2">The sequence shown here is derived from an EMBL/GenBank/DDBJ whole genome shotgun (WGS) entry which is preliminary data.</text>
</comment>
<keyword evidence="3" id="KW-1185">Reference proteome</keyword>
<feature type="transmembrane region" description="Helical" evidence="1">
    <location>
        <begin position="6"/>
        <end position="27"/>
    </location>
</feature>
<protein>
    <submittedName>
        <fullName evidence="2">Cytochrome c</fullName>
    </submittedName>
</protein>
<evidence type="ECO:0000313" key="3">
    <source>
        <dbReference type="Proteomes" id="UP001172217"/>
    </source>
</evidence>
<accession>A0ABT8NYC4</accession>
<keyword evidence="1" id="KW-0812">Transmembrane</keyword>
<dbReference type="InterPro" id="IPR036909">
    <property type="entry name" value="Cyt_c-like_dom_sf"/>
</dbReference>
<dbReference type="RefSeq" id="WP_301771106.1">
    <property type="nucleotide sequence ID" value="NZ_JAUJQL010000014.1"/>
</dbReference>
<proteinExistence type="predicted"/>
<evidence type="ECO:0000313" key="2">
    <source>
        <dbReference type="EMBL" id="MDN7526357.1"/>
    </source>
</evidence>
<gene>
    <name evidence="2" type="ORF">QZM70_25795</name>
</gene>
<dbReference type="Proteomes" id="UP001172217">
    <property type="component" value="Unassembled WGS sequence"/>
</dbReference>
<dbReference type="Gene3D" id="1.10.760.10">
    <property type="entry name" value="Cytochrome c-like domain"/>
    <property type="match status" value="1"/>
</dbReference>
<name>A0ABT8NYC4_9BURK</name>
<keyword evidence="1" id="KW-0472">Membrane</keyword>
<sequence length="141" mass="15588">MNRQSLRLALMWAVPIVIGVTLAAAWIPEKDFDWRRHPERRVKIPSVDVTLPVSAERFPPGRGSDIANAQCLICHSTGMVTRQPPLTEKEWATISNKMRLSYGAPLPADQVDSLAKYLYSINGRKSDGASSQPSIVDMQGS</sequence>
<keyword evidence="1" id="KW-1133">Transmembrane helix</keyword>
<dbReference type="EMBL" id="JAUJQL010000014">
    <property type="protein sequence ID" value="MDN7526357.1"/>
    <property type="molecule type" value="Genomic_DNA"/>
</dbReference>
<evidence type="ECO:0000256" key="1">
    <source>
        <dbReference type="SAM" id="Phobius"/>
    </source>
</evidence>
<organism evidence="2 3">
    <name type="scientific">Burkholderia orbicola</name>
    <dbReference type="NCBI Taxonomy" id="2978683"/>
    <lineage>
        <taxon>Bacteria</taxon>
        <taxon>Pseudomonadati</taxon>
        <taxon>Pseudomonadota</taxon>
        <taxon>Betaproteobacteria</taxon>
        <taxon>Burkholderiales</taxon>
        <taxon>Burkholderiaceae</taxon>
        <taxon>Burkholderia</taxon>
        <taxon>Burkholderia cepacia complex</taxon>
    </lineage>
</organism>
<dbReference type="SUPFAM" id="SSF46626">
    <property type="entry name" value="Cytochrome c"/>
    <property type="match status" value="1"/>
</dbReference>